<evidence type="ECO:0000259" key="2">
    <source>
        <dbReference type="Pfam" id="PF22725"/>
    </source>
</evidence>
<dbReference type="Proteomes" id="UP000476332">
    <property type="component" value="Unassembled WGS sequence"/>
</dbReference>
<reference evidence="3 4" key="1">
    <citation type="submission" date="2020-01" db="EMBL/GenBank/DDBJ databases">
        <title>Genomes of bacteria type strains.</title>
        <authorList>
            <person name="Chen J."/>
            <person name="Zhu S."/>
            <person name="Chen J."/>
        </authorList>
    </citation>
    <scope>NUCLEOTIDE SEQUENCE [LARGE SCALE GENOMIC DNA]</scope>
    <source>
        <strain evidence="3 4">KCTC 52919</strain>
    </source>
</reference>
<dbReference type="InterPro" id="IPR000683">
    <property type="entry name" value="Gfo/Idh/MocA-like_OxRdtase_N"/>
</dbReference>
<accession>A0A6L9MMQ6</accession>
<feature type="domain" description="GFO/IDH/MocA-like oxidoreductase" evidence="2">
    <location>
        <begin position="133"/>
        <end position="254"/>
    </location>
</feature>
<dbReference type="RefSeq" id="WP_163046032.1">
    <property type="nucleotide sequence ID" value="NZ_JAAAMJ010000030.1"/>
</dbReference>
<evidence type="ECO:0000259" key="1">
    <source>
        <dbReference type="Pfam" id="PF01408"/>
    </source>
</evidence>
<keyword evidence="4" id="KW-1185">Reference proteome</keyword>
<dbReference type="Pfam" id="PF22725">
    <property type="entry name" value="GFO_IDH_MocA_C3"/>
    <property type="match status" value="1"/>
</dbReference>
<dbReference type="GO" id="GO:0000166">
    <property type="term" value="F:nucleotide binding"/>
    <property type="evidence" value="ECO:0007669"/>
    <property type="project" value="InterPro"/>
</dbReference>
<dbReference type="InterPro" id="IPR036291">
    <property type="entry name" value="NAD(P)-bd_dom_sf"/>
</dbReference>
<name>A0A6L9MMQ6_9HYPH</name>
<organism evidence="3 4">
    <name type="scientific">Aurantimonas aggregata</name>
    <dbReference type="NCBI Taxonomy" id="2047720"/>
    <lineage>
        <taxon>Bacteria</taxon>
        <taxon>Pseudomonadati</taxon>
        <taxon>Pseudomonadota</taxon>
        <taxon>Alphaproteobacteria</taxon>
        <taxon>Hyphomicrobiales</taxon>
        <taxon>Aurantimonadaceae</taxon>
        <taxon>Aurantimonas</taxon>
    </lineage>
</organism>
<feature type="domain" description="Gfo/Idh/MocA-like oxidoreductase N-terminal" evidence="1">
    <location>
        <begin position="5"/>
        <end position="120"/>
    </location>
</feature>
<gene>
    <name evidence="3" type="ORF">GTW51_21155</name>
</gene>
<comment type="caution">
    <text evidence="3">The sequence shown here is derived from an EMBL/GenBank/DDBJ whole genome shotgun (WGS) entry which is preliminary data.</text>
</comment>
<dbReference type="AlphaFoldDB" id="A0A6L9MMQ6"/>
<sequence>MTRRRIALIGLGMVVTPHARSLIDLHDRVEVVRAFSPTAARREVFAARFPFPLCADLETILADESIEAVIVLTPANTHLEIVRRCAEAGKHVLLEKPIEITIERATLLVEACERAGVTLGIVLQHRFRPVGLRLAELLREGWLDEIVGCSVTIDLWRPQSYYDEPGRGSFARDGGGVLISQGIHTLDLMLSLAGPVAEVRGYATTTPVHRMETEDMVMASVRFESGALGTIDATTSAYPGFAERIRFVCRNGTAVLEGTGLDVAFHDGRKENVAPIATPGGTGADPMAFPHDWHRGVIEDFLDALDHDRAPRVTGREALKVHRLIDALIEAGRSDGPVKVAGEGR</sequence>
<dbReference type="PANTHER" id="PTHR43249:SF1">
    <property type="entry name" value="D-GLUCOSIDE 3-DEHYDROGENASE"/>
    <property type="match status" value="1"/>
</dbReference>
<dbReference type="EMBL" id="JAAAMJ010000030">
    <property type="protein sequence ID" value="NDV89179.1"/>
    <property type="molecule type" value="Genomic_DNA"/>
</dbReference>
<dbReference type="Gene3D" id="3.30.360.10">
    <property type="entry name" value="Dihydrodipicolinate Reductase, domain 2"/>
    <property type="match status" value="1"/>
</dbReference>
<dbReference type="SUPFAM" id="SSF55347">
    <property type="entry name" value="Glyceraldehyde-3-phosphate dehydrogenase-like, C-terminal domain"/>
    <property type="match status" value="1"/>
</dbReference>
<evidence type="ECO:0000313" key="3">
    <source>
        <dbReference type="EMBL" id="NDV89179.1"/>
    </source>
</evidence>
<evidence type="ECO:0000313" key="4">
    <source>
        <dbReference type="Proteomes" id="UP000476332"/>
    </source>
</evidence>
<proteinExistence type="predicted"/>
<dbReference type="Pfam" id="PF01408">
    <property type="entry name" value="GFO_IDH_MocA"/>
    <property type="match status" value="1"/>
</dbReference>
<dbReference type="PANTHER" id="PTHR43249">
    <property type="entry name" value="UDP-N-ACETYL-2-AMINO-2-DEOXY-D-GLUCURONATE OXIDASE"/>
    <property type="match status" value="1"/>
</dbReference>
<dbReference type="Gene3D" id="3.40.50.720">
    <property type="entry name" value="NAD(P)-binding Rossmann-like Domain"/>
    <property type="match status" value="1"/>
</dbReference>
<dbReference type="SUPFAM" id="SSF51735">
    <property type="entry name" value="NAD(P)-binding Rossmann-fold domains"/>
    <property type="match status" value="1"/>
</dbReference>
<dbReference type="InterPro" id="IPR052515">
    <property type="entry name" value="Gfo/Idh/MocA_Oxidoreductase"/>
</dbReference>
<dbReference type="InterPro" id="IPR055170">
    <property type="entry name" value="GFO_IDH_MocA-like_dom"/>
</dbReference>
<protein>
    <submittedName>
        <fullName evidence="3">Gfo/Idh/MocA family oxidoreductase</fullName>
    </submittedName>
</protein>